<keyword evidence="3" id="KW-1133">Transmembrane helix</keyword>
<dbReference type="InterPro" id="IPR021765">
    <property type="entry name" value="UstYa-like"/>
</dbReference>
<accession>A0A1R3RPF3</accession>
<comment type="similarity">
    <text evidence="2">Belongs to the ustYa family.</text>
</comment>
<evidence type="ECO:0008006" key="6">
    <source>
        <dbReference type="Google" id="ProtNLM"/>
    </source>
</evidence>
<dbReference type="Pfam" id="PF11807">
    <property type="entry name" value="UstYa"/>
    <property type="match status" value="1"/>
</dbReference>
<keyword evidence="3" id="KW-0472">Membrane</keyword>
<dbReference type="AlphaFoldDB" id="A0A1R3RPF3"/>
<evidence type="ECO:0000256" key="1">
    <source>
        <dbReference type="ARBA" id="ARBA00004685"/>
    </source>
</evidence>
<dbReference type="PANTHER" id="PTHR33365">
    <property type="entry name" value="YALI0B05434P"/>
    <property type="match status" value="1"/>
</dbReference>
<feature type="transmembrane region" description="Helical" evidence="3">
    <location>
        <begin position="12"/>
        <end position="31"/>
    </location>
</feature>
<evidence type="ECO:0000313" key="5">
    <source>
        <dbReference type="Proteomes" id="UP000188318"/>
    </source>
</evidence>
<dbReference type="GO" id="GO:0043386">
    <property type="term" value="P:mycotoxin biosynthetic process"/>
    <property type="evidence" value="ECO:0007669"/>
    <property type="project" value="InterPro"/>
</dbReference>
<evidence type="ECO:0000313" key="4">
    <source>
        <dbReference type="EMBL" id="OOF96361.1"/>
    </source>
</evidence>
<name>A0A1R3RPF3_ASPC5</name>
<dbReference type="STRING" id="602072.A0A1R3RPF3"/>
<dbReference type="EMBL" id="KV907498">
    <property type="protein sequence ID" value="OOF96361.1"/>
    <property type="molecule type" value="Genomic_DNA"/>
</dbReference>
<organism evidence="4 5">
    <name type="scientific">Aspergillus carbonarius (strain ITEM 5010)</name>
    <dbReference type="NCBI Taxonomy" id="602072"/>
    <lineage>
        <taxon>Eukaryota</taxon>
        <taxon>Fungi</taxon>
        <taxon>Dikarya</taxon>
        <taxon>Ascomycota</taxon>
        <taxon>Pezizomycotina</taxon>
        <taxon>Eurotiomycetes</taxon>
        <taxon>Eurotiomycetidae</taxon>
        <taxon>Eurotiales</taxon>
        <taxon>Aspergillaceae</taxon>
        <taxon>Aspergillus</taxon>
        <taxon>Aspergillus subgen. Circumdati</taxon>
    </lineage>
</organism>
<evidence type="ECO:0000256" key="2">
    <source>
        <dbReference type="ARBA" id="ARBA00035112"/>
    </source>
</evidence>
<dbReference type="VEuPathDB" id="FungiDB:ASPCADRAFT_514675"/>
<evidence type="ECO:0000256" key="3">
    <source>
        <dbReference type="SAM" id="Phobius"/>
    </source>
</evidence>
<keyword evidence="3" id="KW-0812">Transmembrane</keyword>
<keyword evidence="5" id="KW-1185">Reference proteome</keyword>
<proteinExistence type="inferred from homology"/>
<dbReference type="PANTHER" id="PTHR33365:SF4">
    <property type="entry name" value="CYCLOCHLOROTINE BIOSYNTHESIS PROTEIN O"/>
    <property type="match status" value="1"/>
</dbReference>
<reference evidence="5" key="1">
    <citation type="journal article" date="2017" name="Genome Biol.">
        <title>Comparative genomics reveals high biological diversity and specific adaptations in the industrially and medically important fungal genus Aspergillus.</title>
        <authorList>
            <person name="de Vries R.P."/>
            <person name="Riley R."/>
            <person name="Wiebenga A."/>
            <person name="Aguilar-Osorio G."/>
            <person name="Amillis S."/>
            <person name="Uchima C.A."/>
            <person name="Anderluh G."/>
            <person name="Asadollahi M."/>
            <person name="Askin M."/>
            <person name="Barry K."/>
            <person name="Battaglia E."/>
            <person name="Bayram O."/>
            <person name="Benocci T."/>
            <person name="Braus-Stromeyer S.A."/>
            <person name="Caldana C."/>
            <person name="Canovas D."/>
            <person name="Cerqueira G.C."/>
            <person name="Chen F."/>
            <person name="Chen W."/>
            <person name="Choi C."/>
            <person name="Clum A."/>
            <person name="Dos Santos R.A."/>
            <person name="Damasio A.R."/>
            <person name="Diallinas G."/>
            <person name="Emri T."/>
            <person name="Fekete E."/>
            <person name="Flipphi M."/>
            <person name="Freyberg S."/>
            <person name="Gallo A."/>
            <person name="Gournas C."/>
            <person name="Habgood R."/>
            <person name="Hainaut M."/>
            <person name="Harispe M.L."/>
            <person name="Henrissat B."/>
            <person name="Hilden K.S."/>
            <person name="Hope R."/>
            <person name="Hossain A."/>
            <person name="Karabika E."/>
            <person name="Karaffa L."/>
            <person name="Karanyi Z."/>
            <person name="Krasevec N."/>
            <person name="Kuo A."/>
            <person name="Kusch H."/>
            <person name="LaButti K."/>
            <person name="Lagendijk E.L."/>
            <person name="Lapidus A."/>
            <person name="Levasseur A."/>
            <person name="Lindquist E."/>
            <person name="Lipzen A."/>
            <person name="Logrieco A.F."/>
            <person name="MacCabe A."/>
            <person name="Maekelae M.R."/>
            <person name="Malavazi I."/>
            <person name="Melin P."/>
            <person name="Meyer V."/>
            <person name="Mielnichuk N."/>
            <person name="Miskei M."/>
            <person name="Molnar A.P."/>
            <person name="Mule G."/>
            <person name="Ngan C.Y."/>
            <person name="Orejas M."/>
            <person name="Orosz E."/>
            <person name="Ouedraogo J.P."/>
            <person name="Overkamp K.M."/>
            <person name="Park H.-S."/>
            <person name="Perrone G."/>
            <person name="Piumi F."/>
            <person name="Punt P.J."/>
            <person name="Ram A.F."/>
            <person name="Ramon A."/>
            <person name="Rauscher S."/>
            <person name="Record E."/>
            <person name="Riano-Pachon D.M."/>
            <person name="Robert V."/>
            <person name="Roehrig J."/>
            <person name="Ruller R."/>
            <person name="Salamov A."/>
            <person name="Salih N.S."/>
            <person name="Samson R.A."/>
            <person name="Sandor E."/>
            <person name="Sanguinetti M."/>
            <person name="Schuetze T."/>
            <person name="Sepcic K."/>
            <person name="Shelest E."/>
            <person name="Sherlock G."/>
            <person name="Sophianopoulou V."/>
            <person name="Squina F.M."/>
            <person name="Sun H."/>
            <person name="Susca A."/>
            <person name="Todd R.B."/>
            <person name="Tsang A."/>
            <person name="Unkles S.E."/>
            <person name="van de Wiele N."/>
            <person name="van Rossen-Uffink D."/>
            <person name="Oliveira J.V."/>
            <person name="Vesth T.C."/>
            <person name="Visser J."/>
            <person name="Yu J.-H."/>
            <person name="Zhou M."/>
            <person name="Andersen M.R."/>
            <person name="Archer D.B."/>
            <person name="Baker S.E."/>
            <person name="Benoit I."/>
            <person name="Brakhage A.A."/>
            <person name="Braus G.H."/>
            <person name="Fischer R."/>
            <person name="Frisvad J.C."/>
            <person name="Goldman G.H."/>
            <person name="Houbraken J."/>
            <person name="Oakley B."/>
            <person name="Pocsi I."/>
            <person name="Scazzocchio C."/>
            <person name="Seiboth B."/>
            <person name="vanKuyk P.A."/>
            <person name="Wortman J."/>
            <person name="Dyer P.S."/>
            <person name="Grigoriev I.V."/>
        </authorList>
    </citation>
    <scope>NUCLEOTIDE SEQUENCE [LARGE SCALE GENOMIC DNA]</scope>
    <source>
        <strain evidence="5">ITEM 5010</strain>
    </source>
</reference>
<gene>
    <name evidence="4" type="ORF">ASPCADRAFT_514675</name>
</gene>
<comment type="pathway">
    <text evidence="1">Mycotoxin biosynthesis.</text>
</comment>
<dbReference type="Proteomes" id="UP000188318">
    <property type="component" value="Unassembled WGS sequence"/>
</dbReference>
<sequence>MSKTSQLSTPCLISLTLTTLFLIAITITILFPTTSGILPHILPPGCPSQAPDPSQQTHGRIFNEHPELERITADDDSNEAKTWESILIPPSGGGIHSHTVPDSIHLNHSREGKILSWGISMFHQLHCLVALRALIFPETTERKVNSTSGAHTGDMALDRGHWAHCFDYIAQGILCAADDTIEPPRKAVDRHGKTIFDIDGVGAMHQCRDARVLWETSMRSVDEPMDMAGWQQGVGAREFLGQRVPKHRMDVPELYTLGMEEGGGGRGGSGG</sequence>
<protein>
    <recommendedName>
        <fullName evidence="6">Oxidase ustYa</fullName>
    </recommendedName>
</protein>
<dbReference type="OrthoDB" id="3687641at2759"/>
<dbReference type="OMA" id="KVHWAHC"/>